<accession>A0ABN8Q904</accession>
<dbReference type="EMBL" id="CALNXK010000109">
    <property type="protein sequence ID" value="CAH3158017.1"/>
    <property type="molecule type" value="Genomic_DNA"/>
</dbReference>
<proteinExistence type="predicted"/>
<feature type="compositionally biased region" description="Acidic residues" evidence="1">
    <location>
        <begin position="255"/>
        <end position="272"/>
    </location>
</feature>
<evidence type="ECO:0000313" key="2">
    <source>
        <dbReference type="EMBL" id="CAH3158017.1"/>
    </source>
</evidence>
<organism evidence="2 3">
    <name type="scientific">Porites lobata</name>
    <dbReference type="NCBI Taxonomy" id="104759"/>
    <lineage>
        <taxon>Eukaryota</taxon>
        <taxon>Metazoa</taxon>
        <taxon>Cnidaria</taxon>
        <taxon>Anthozoa</taxon>
        <taxon>Hexacorallia</taxon>
        <taxon>Scleractinia</taxon>
        <taxon>Fungiina</taxon>
        <taxon>Poritidae</taxon>
        <taxon>Porites</taxon>
    </lineage>
</organism>
<keyword evidence="3" id="KW-1185">Reference proteome</keyword>
<evidence type="ECO:0000256" key="1">
    <source>
        <dbReference type="SAM" id="MobiDB-lite"/>
    </source>
</evidence>
<gene>
    <name evidence="2" type="ORF">PLOB_00002519</name>
</gene>
<reference evidence="2 3" key="1">
    <citation type="submission" date="2022-05" db="EMBL/GenBank/DDBJ databases">
        <authorList>
            <consortium name="Genoscope - CEA"/>
            <person name="William W."/>
        </authorList>
    </citation>
    <scope>NUCLEOTIDE SEQUENCE [LARGE SCALE GENOMIC DNA]</scope>
</reference>
<evidence type="ECO:0000313" key="3">
    <source>
        <dbReference type="Proteomes" id="UP001159405"/>
    </source>
</evidence>
<comment type="caution">
    <text evidence="2">The sequence shown here is derived from an EMBL/GenBank/DDBJ whole genome shotgun (WGS) entry which is preliminary data.</text>
</comment>
<sequence>METYSKYLKYTTSGGLGNKELYKISNGLYVSQLRELSVADYIICKEQNCNKLHNVNGGVSVCSKCCGLVSVAKEIQEKGMVKVSETFKKYFSGNTYSSEKAVRKFMSLPVVIFELGDASKGTQTLYMIERHPGVDYIKYVELLRSASGSIDTSCSSNSINKEKLKALCELASSEKDRKLIKYAMCGDLSNKKAKKYGLSDWNRQKDEIESSLERSKEIREAVNELACLEEKTVLRSYGIEIESDNESLISRESGESCDWDSEKESDSEEESEGGQTNSEREMADCRLDRHSEEYNLDPDRVQKESTPLVSDVPSFDHLVFILRQNNLNWFSFVEEINSTIRGLSAEAMNQVLIDFAHYLPVSDLSDDEERKVEHSRQSFLLYYREKR</sequence>
<protein>
    <submittedName>
        <fullName evidence="2">Uncharacterized protein</fullName>
    </submittedName>
</protein>
<dbReference type="Proteomes" id="UP001159405">
    <property type="component" value="Unassembled WGS sequence"/>
</dbReference>
<feature type="region of interest" description="Disordered" evidence="1">
    <location>
        <begin position="249"/>
        <end position="282"/>
    </location>
</feature>
<name>A0ABN8Q904_9CNID</name>